<gene>
    <name evidence="1" type="ORF">QFC24_004788</name>
</gene>
<keyword evidence="2" id="KW-1185">Reference proteome</keyword>
<sequence length="178" mass="20930">MPIKYKALRERHRIVVRRCMEAEEIVTASNIVYDQLDVRLEETVKENKKLEERLRQSDKEIERVKEQSLKWCSDYIEKDHAMQAQADDHAGVVNALCDKVKDSQEEIARLDAVVVMQRQKLESFDDTWQAIRETTVKHSMASEKKYNVELKGKGKRTVLEGSDDDAEMHRRRENKRAE</sequence>
<evidence type="ECO:0000313" key="2">
    <source>
        <dbReference type="Proteomes" id="UP001234202"/>
    </source>
</evidence>
<dbReference type="EMBL" id="JASBWV010000017">
    <property type="protein sequence ID" value="KAJ9121450.1"/>
    <property type="molecule type" value="Genomic_DNA"/>
</dbReference>
<dbReference type="Proteomes" id="UP001234202">
    <property type="component" value="Unassembled WGS sequence"/>
</dbReference>
<evidence type="ECO:0000313" key="1">
    <source>
        <dbReference type="EMBL" id="KAJ9121450.1"/>
    </source>
</evidence>
<name>A0ACC2XBP4_9TREE</name>
<accession>A0ACC2XBP4</accession>
<comment type="caution">
    <text evidence="1">The sequence shown here is derived from an EMBL/GenBank/DDBJ whole genome shotgun (WGS) entry which is preliminary data.</text>
</comment>
<reference evidence="1" key="1">
    <citation type="submission" date="2023-04" db="EMBL/GenBank/DDBJ databases">
        <title>Draft Genome sequencing of Naganishia species isolated from polar environments using Oxford Nanopore Technology.</title>
        <authorList>
            <person name="Leo P."/>
            <person name="Venkateswaran K."/>
        </authorList>
    </citation>
    <scope>NUCLEOTIDE SEQUENCE</scope>
    <source>
        <strain evidence="1">DBVPG 5303</strain>
    </source>
</reference>
<organism evidence="1 2">
    <name type="scientific">Naganishia onofrii</name>
    <dbReference type="NCBI Taxonomy" id="1851511"/>
    <lineage>
        <taxon>Eukaryota</taxon>
        <taxon>Fungi</taxon>
        <taxon>Dikarya</taxon>
        <taxon>Basidiomycota</taxon>
        <taxon>Agaricomycotina</taxon>
        <taxon>Tremellomycetes</taxon>
        <taxon>Filobasidiales</taxon>
        <taxon>Filobasidiaceae</taxon>
        <taxon>Naganishia</taxon>
    </lineage>
</organism>
<proteinExistence type="predicted"/>
<protein>
    <submittedName>
        <fullName evidence="1">Uncharacterized protein</fullName>
    </submittedName>
</protein>